<keyword evidence="3 5" id="KW-0472">Membrane</keyword>
<dbReference type="RefSeq" id="WP_162660023.1">
    <property type="nucleotide sequence ID" value="NZ_LR593887.1"/>
</dbReference>
<dbReference type="InterPro" id="IPR052528">
    <property type="entry name" value="Sugar_transport-like"/>
</dbReference>
<dbReference type="InParanoid" id="A0A6C2YUA4"/>
<evidence type="ECO:0000256" key="3">
    <source>
        <dbReference type="ARBA" id="ARBA00023136"/>
    </source>
</evidence>
<dbReference type="Pfam" id="PF07690">
    <property type="entry name" value="MFS_1"/>
    <property type="match status" value="1"/>
</dbReference>
<dbReference type="InterPro" id="IPR011701">
    <property type="entry name" value="MFS"/>
</dbReference>
<evidence type="ECO:0000256" key="1">
    <source>
        <dbReference type="ARBA" id="ARBA00022692"/>
    </source>
</evidence>
<feature type="region of interest" description="Disordered" evidence="4">
    <location>
        <begin position="420"/>
        <end position="462"/>
    </location>
</feature>
<feature type="transmembrane region" description="Helical" evidence="5">
    <location>
        <begin position="34"/>
        <end position="58"/>
    </location>
</feature>
<evidence type="ECO:0008006" key="8">
    <source>
        <dbReference type="Google" id="ProtNLM"/>
    </source>
</evidence>
<gene>
    <name evidence="6" type="ORF">GMBLW1_41790</name>
</gene>
<keyword evidence="1 5" id="KW-0812">Transmembrane</keyword>
<dbReference type="AlphaFoldDB" id="A0A6C2YUA4"/>
<proteinExistence type="predicted"/>
<dbReference type="InterPro" id="IPR036259">
    <property type="entry name" value="MFS_trans_sf"/>
</dbReference>
<feature type="transmembrane region" description="Helical" evidence="5">
    <location>
        <begin position="314"/>
        <end position="338"/>
    </location>
</feature>
<dbReference type="PANTHER" id="PTHR23526:SF2">
    <property type="entry name" value="MAJOR FACILITATOR SUPERFAMILY (MFS) PROFILE DOMAIN-CONTAINING PROTEIN"/>
    <property type="match status" value="1"/>
</dbReference>
<reference evidence="6" key="1">
    <citation type="submission" date="2019-04" db="EMBL/GenBank/DDBJ databases">
        <authorList>
            <consortium name="Science for Life Laboratories"/>
        </authorList>
    </citation>
    <scope>NUCLEOTIDE SEQUENCE</scope>
    <source>
        <strain evidence="6">MBLW1</strain>
    </source>
</reference>
<feature type="transmembrane region" description="Helical" evidence="5">
    <location>
        <begin position="156"/>
        <end position="175"/>
    </location>
</feature>
<dbReference type="EMBL" id="LR586016">
    <property type="protein sequence ID" value="VIP05014.1"/>
    <property type="molecule type" value="Genomic_DNA"/>
</dbReference>
<feature type="transmembrane region" description="Helical" evidence="5">
    <location>
        <begin position="272"/>
        <end position="293"/>
    </location>
</feature>
<feature type="transmembrane region" description="Helical" evidence="5">
    <location>
        <begin position="65"/>
        <end position="85"/>
    </location>
</feature>
<evidence type="ECO:0000256" key="4">
    <source>
        <dbReference type="SAM" id="MobiDB-lite"/>
    </source>
</evidence>
<protein>
    <recommendedName>
        <fullName evidence="8">Major facilitator superfamily (MFS) profile domain-containing protein</fullName>
    </recommendedName>
</protein>
<organism evidence="6">
    <name type="scientific">Tuwongella immobilis</name>
    <dbReference type="NCBI Taxonomy" id="692036"/>
    <lineage>
        <taxon>Bacteria</taxon>
        <taxon>Pseudomonadati</taxon>
        <taxon>Planctomycetota</taxon>
        <taxon>Planctomycetia</taxon>
        <taxon>Gemmatales</taxon>
        <taxon>Gemmataceae</taxon>
        <taxon>Tuwongella</taxon>
    </lineage>
</organism>
<dbReference type="CDD" id="cd06174">
    <property type="entry name" value="MFS"/>
    <property type="match status" value="1"/>
</dbReference>
<sequence>MPDAEDHPPTANALPIPPDGIDPLTRHNMIAETLFSAFNGIFMGLAILAAPVMAVVGYQANPLELTILVAAFPVGVFFGPLWAGFGRRVGMQRLVTQMAIWANLPLFAIFWVEQAWLFTLLVSISQILNSGMRMGQSSLYPLLYPKAIRGRVLGRLTFWTFLTMVPTILMSGWLLDCSREMVRVLYPLAGMCGLIGAVYYHTIVVPGEDVLVQRDRSWMAGLNGVRRVLQDDQAHLLYQGAFFLSGSAFFLSSHIVLLLVCDRFDFSAFELALWMTVMPQLLLAVSSPIWGRIYDRVGLVNCRLLISAVMTTYLMSYWLGIVLGWPVLIVLGSILMGLSNGGGQVTWALTPSHFAKQPADVPIYNGIHFVLNGTRGLVMPWIGSVMWVLTGPAAVLVAVASSVASAPLLLRVRQMERAQAPSTELVPTSPAGWTEPPEMRGAPRSGPREARPQPTNKPVQAC</sequence>
<dbReference type="Gene3D" id="1.20.1250.20">
    <property type="entry name" value="MFS general substrate transporter like domains"/>
    <property type="match status" value="1"/>
</dbReference>
<evidence type="ECO:0000256" key="5">
    <source>
        <dbReference type="SAM" id="Phobius"/>
    </source>
</evidence>
<name>A0A6C2YUA4_9BACT</name>
<evidence type="ECO:0000313" key="7">
    <source>
        <dbReference type="Proteomes" id="UP000464378"/>
    </source>
</evidence>
<feature type="transmembrane region" description="Helical" evidence="5">
    <location>
        <begin position="181"/>
        <end position="200"/>
    </location>
</feature>
<accession>A0A6C2YUA4</accession>
<keyword evidence="2 5" id="KW-1133">Transmembrane helix</keyword>
<dbReference type="Proteomes" id="UP000464378">
    <property type="component" value="Chromosome"/>
</dbReference>
<dbReference type="PANTHER" id="PTHR23526">
    <property type="entry name" value="INTEGRAL MEMBRANE TRANSPORT PROTEIN-RELATED"/>
    <property type="match status" value="1"/>
</dbReference>
<dbReference type="GO" id="GO:0022857">
    <property type="term" value="F:transmembrane transporter activity"/>
    <property type="evidence" value="ECO:0007669"/>
    <property type="project" value="InterPro"/>
</dbReference>
<dbReference type="SUPFAM" id="SSF103473">
    <property type="entry name" value="MFS general substrate transporter"/>
    <property type="match status" value="1"/>
</dbReference>
<keyword evidence="7" id="KW-1185">Reference proteome</keyword>
<evidence type="ECO:0000256" key="2">
    <source>
        <dbReference type="ARBA" id="ARBA00022989"/>
    </source>
</evidence>
<dbReference type="EMBL" id="LR593887">
    <property type="protein sequence ID" value="VTS07386.1"/>
    <property type="molecule type" value="Genomic_DNA"/>
</dbReference>
<feature type="transmembrane region" description="Helical" evidence="5">
    <location>
        <begin position="385"/>
        <end position="410"/>
    </location>
</feature>
<feature type="transmembrane region" description="Helical" evidence="5">
    <location>
        <begin position="105"/>
        <end position="128"/>
    </location>
</feature>
<dbReference type="KEGG" id="tim:GMBLW1_41790"/>
<feature type="compositionally biased region" description="Polar residues" evidence="4">
    <location>
        <begin position="453"/>
        <end position="462"/>
    </location>
</feature>
<feature type="transmembrane region" description="Helical" evidence="5">
    <location>
        <begin position="236"/>
        <end position="260"/>
    </location>
</feature>
<evidence type="ECO:0000313" key="6">
    <source>
        <dbReference type="EMBL" id="VIP05014.1"/>
    </source>
</evidence>